<dbReference type="Proteomes" id="UP000249304">
    <property type="component" value="Unassembled WGS sequence"/>
</dbReference>
<dbReference type="PROSITE" id="PS51664">
    <property type="entry name" value="YCAO"/>
    <property type="match status" value="1"/>
</dbReference>
<comment type="caution">
    <text evidence="3">The sequence shown here is derived from an EMBL/GenBank/DDBJ whole genome shotgun (WGS) entry which is preliminary data.</text>
</comment>
<dbReference type="OrthoDB" id="2379922at2"/>
<sequence>MRDGDGPAGVRTEDGAGAGLDQPRRRRGVRGVRRAHGARAAHARRALHGAVVVGRASAFPGSPGVASRSARVPAGSRGLVGRGVLAGRLSDLAAGIEAGLTLAVSDSPDFGVIVAARAAGGAVLPVVAEMGRVRIGPLERPGLPGCSDCLELRRHRAAARSAERAAVWRRHGESLTGAASPLLAPTALDTVSALVTAVVSDSAGVGDPAGVGDSAGVPGRGGGAVVGESSGQVLHHAPGVPPGAGLADGPGVLVRQGVLLVDLADLGVRRHAFLPDPFCPRCGGLPEDGPERARVVLRPRPKSAPDRHRVWDAERELDRLTRVYVDDHTGLVHSLNPAALGSLAVAGAPIRLRGKTAFEPGFGRSRSYRRSAAVALLEALERYGAVGPGGRRPVVRASYAAVHDRAVDPRALGLHPPEHYARPGFPYRPFTEDAVCRWVWGHSFAAGGPVLVPERSVHYGESADDQPFCYELANGCALGSCLEEAIFHGVLEVLERDAFLLTWYTRARAPRIDLRTAADPQVPTVAAAITAETGYLVECHDVTPDHGVPCVWALARVPAGEPATISAAAAGTSLEGAAAAALAELGPMVPTVRDHFPQHAERARALAADGDRVLSMIDHYLVYGVRSAARRLAFLTEGTDRVAFGPPPAGFGHGDLTDDLRFLIGRLADAGLDVIVVDLTTPEHEAGGLRCVKVLVPGTVPMTFGERNRRTWGLPRLLDPAVVKGRGMPVRTHADLNPDPHPFP</sequence>
<feature type="region of interest" description="Disordered" evidence="1">
    <location>
        <begin position="1"/>
        <end position="40"/>
    </location>
</feature>
<organism evidence="3 4">
    <name type="scientific">Nonomuraea aridisoli</name>
    <dbReference type="NCBI Taxonomy" id="2070368"/>
    <lineage>
        <taxon>Bacteria</taxon>
        <taxon>Bacillati</taxon>
        <taxon>Actinomycetota</taxon>
        <taxon>Actinomycetes</taxon>
        <taxon>Streptosporangiales</taxon>
        <taxon>Streptosporangiaceae</taxon>
        <taxon>Nonomuraea</taxon>
    </lineage>
</organism>
<dbReference type="InterPro" id="IPR022291">
    <property type="entry name" value="Bacteriocin_synth_cyclodeHase"/>
</dbReference>
<proteinExistence type="predicted"/>
<dbReference type="Gene3D" id="3.40.50.720">
    <property type="entry name" value="NAD(P)-binding Rossmann-like Domain"/>
    <property type="match status" value="1"/>
</dbReference>
<evidence type="ECO:0000259" key="2">
    <source>
        <dbReference type="PROSITE" id="PS51664"/>
    </source>
</evidence>
<name>A0A2W2EDA2_9ACTN</name>
<dbReference type="NCBIfam" id="TIGR03604">
    <property type="entry name" value="TOMM_cyclo_SagD"/>
    <property type="match status" value="1"/>
</dbReference>
<protein>
    <recommendedName>
        <fullName evidence="2">YcaO domain-containing protein</fullName>
    </recommendedName>
</protein>
<accession>A0A2W2EDA2</accession>
<dbReference type="Pfam" id="PF02624">
    <property type="entry name" value="YcaO"/>
    <property type="match status" value="1"/>
</dbReference>
<evidence type="ECO:0000256" key="1">
    <source>
        <dbReference type="SAM" id="MobiDB-lite"/>
    </source>
</evidence>
<dbReference type="PANTHER" id="PTHR37809">
    <property type="entry name" value="RIBOSOMAL PROTEIN S12 METHYLTHIOTRANSFERASE ACCESSORY FACTOR YCAO"/>
    <property type="match status" value="1"/>
</dbReference>
<dbReference type="Gene3D" id="3.30.1330.230">
    <property type="match status" value="1"/>
</dbReference>
<feature type="domain" description="YcaO" evidence="2">
    <location>
        <begin position="361"/>
        <end position="744"/>
    </location>
</feature>
<evidence type="ECO:0000313" key="4">
    <source>
        <dbReference type="Proteomes" id="UP000249304"/>
    </source>
</evidence>
<dbReference type="EMBL" id="POUD01000025">
    <property type="protein sequence ID" value="PZG20511.1"/>
    <property type="molecule type" value="Genomic_DNA"/>
</dbReference>
<dbReference type="InterPro" id="IPR027624">
    <property type="entry name" value="TOMM_cyclo_SagD"/>
</dbReference>
<dbReference type="PANTHER" id="PTHR37809:SF1">
    <property type="entry name" value="RIBOSOMAL PROTEIN S12 METHYLTHIOTRANSFERASE ACCESSORY FACTOR YCAO"/>
    <property type="match status" value="1"/>
</dbReference>
<keyword evidence="4" id="KW-1185">Reference proteome</keyword>
<dbReference type="InterPro" id="IPR003776">
    <property type="entry name" value="YcaO-like_dom"/>
</dbReference>
<dbReference type="Gene3D" id="3.30.40.250">
    <property type="match status" value="1"/>
</dbReference>
<evidence type="ECO:0000313" key="3">
    <source>
        <dbReference type="EMBL" id="PZG20511.1"/>
    </source>
</evidence>
<dbReference type="Gene3D" id="3.30.160.660">
    <property type="match status" value="1"/>
</dbReference>
<reference evidence="3 4" key="1">
    <citation type="submission" date="2018-01" db="EMBL/GenBank/DDBJ databases">
        <title>Draft genome sequence of Nonomuraea sp. KC333.</title>
        <authorList>
            <person name="Sahin N."/>
            <person name="Saygin H."/>
            <person name="Ay H."/>
        </authorList>
    </citation>
    <scope>NUCLEOTIDE SEQUENCE [LARGE SCALE GENOMIC DNA]</scope>
    <source>
        <strain evidence="3 4">KC333</strain>
    </source>
</reference>
<gene>
    <name evidence="3" type="ORF">C1J01_09205</name>
</gene>
<dbReference type="AlphaFoldDB" id="A0A2W2EDA2"/>
<feature type="compositionally biased region" description="Basic residues" evidence="1">
    <location>
        <begin position="24"/>
        <end position="40"/>
    </location>
</feature>
<dbReference type="NCBIfam" id="TIGR03882">
    <property type="entry name" value="cyclo_dehyd_2"/>
    <property type="match status" value="2"/>
</dbReference>